<reference evidence="8" key="1">
    <citation type="submission" date="2021-03" db="EMBL/GenBank/DDBJ databases">
        <authorList>
            <person name="Li Z."/>
            <person name="Yang C."/>
        </authorList>
    </citation>
    <scope>NUCLEOTIDE SEQUENCE</scope>
    <source>
        <strain evidence="8">Dzin_1.0</strain>
        <tissue evidence="8">Leaf</tissue>
    </source>
</reference>
<dbReference type="InterPro" id="IPR028146">
    <property type="entry name" value="PRKCSH_N"/>
</dbReference>
<dbReference type="Gene3D" id="4.10.400.10">
    <property type="entry name" value="Low-density Lipoprotein Receptor"/>
    <property type="match status" value="1"/>
</dbReference>
<feature type="domain" description="MRH" evidence="7">
    <location>
        <begin position="506"/>
        <end position="601"/>
    </location>
</feature>
<evidence type="ECO:0000313" key="8">
    <source>
        <dbReference type="EMBL" id="KAJ0979125.1"/>
    </source>
</evidence>
<evidence type="ECO:0000256" key="2">
    <source>
        <dbReference type="ARBA" id="ARBA00022729"/>
    </source>
</evidence>
<name>A0A9D5HJN1_9LILI</name>
<dbReference type="EMBL" id="JAGGNH010000003">
    <property type="protein sequence ID" value="KAJ0979125.1"/>
    <property type="molecule type" value="Genomic_DNA"/>
</dbReference>
<dbReference type="InterPro" id="IPR002172">
    <property type="entry name" value="LDrepeatLR_classA_rpt"/>
</dbReference>
<keyword evidence="4" id="KW-1015">Disulfide bond</keyword>
<sequence>MFVSDREMRFMGADLRVSLAISLLSLLWVSGLAVVPLKDSLGIAPQDKGYYESSVIQCKDGSKKFTKEKLNDEFCDCPDGTDEPGTSACPEGKFYCRNEGHIPLTIFSSRVNDGICDCCDGSDEYQSGIKCPNTCWKAGKAAQENLKKRIATYLEGVKIRKKDVEKATNAFAKDEADLAKLKAEEESLRGLVQKLKENKERIDLAEEEERKRKEKEKRLREEGEKANEQEIAPEETLHGIDAPHELSASPEKDYLGHSHDTSVESEMNHNAGAKLSESHKGEQHVDDPPFKTEASAETESKEASPEHVTDQAQGDSFDTEKLSKEELGRLVASRWTGENAEQKMDVDTTAKEEHNDDSNPGTSNSANVKGSDDGYTSGADIDRKYDGDDDDDGFDDDDDDDGFEDDRGDTSESFNPDDDGERTEFSDFNGSSTSSWLEKLQQTIQNVLQAFNFFKTPVDVSEGARLRKEYDDLSSKLSKLRSRISSLTDKLKHDFGKEKEFYSFYGQCFESKQNKYVYKVCPFKQATQVEGHSTTRLGNWDKFEDSYTIMHFSSGDKCWNGPHRSLKVRLHCGLKNELTDIDEPSRCEYIATLSTPAVCTEEKLEELQQKLDQMNSNQPSSHDEL</sequence>
<dbReference type="InterPro" id="IPR036607">
    <property type="entry name" value="PRKCSH"/>
</dbReference>
<reference evidence="8" key="2">
    <citation type="journal article" date="2022" name="Hortic Res">
        <title>The genome of Dioscorea zingiberensis sheds light on the biosynthesis, origin and evolution of the medicinally important diosgenin saponins.</title>
        <authorList>
            <person name="Li Y."/>
            <person name="Tan C."/>
            <person name="Li Z."/>
            <person name="Guo J."/>
            <person name="Li S."/>
            <person name="Chen X."/>
            <person name="Wang C."/>
            <person name="Dai X."/>
            <person name="Yang H."/>
            <person name="Song W."/>
            <person name="Hou L."/>
            <person name="Xu J."/>
            <person name="Tong Z."/>
            <person name="Xu A."/>
            <person name="Yuan X."/>
            <person name="Wang W."/>
            <person name="Yang Q."/>
            <person name="Chen L."/>
            <person name="Sun Z."/>
            <person name="Wang K."/>
            <person name="Pan B."/>
            <person name="Chen J."/>
            <person name="Bao Y."/>
            <person name="Liu F."/>
            <person name="Qi X."/>
            <person name="Gang D.R."/>
            <person name="Wen J."/>
            <person name="Li J."/>
        </authorList>
    </citation>
    <scope>NUCLEOTIDE SEQUENCE</scope>
    <source>
        <strain evidence="8">Dzin_1.0</strain>
    </source>
</reference>
<evidence type="ECO:0000256" key="3">
    <source>
        <dbReference type="ARBA" id="ARBA00022824"/>
    </source>
</evidence>
<dbReference type="InterPro" id="IPR036055">
    <property type="entry name" value="LDL_receptor-like_sf"/>
</dbReference>
<dbReference type="GO" id="GO:0006491">
    <property type="term" value="P:N-glycan processing"/>
    <property type="evidence" value="ECO:0007669"/>
    <property type="project" value="TreeGrafter"/>
</dbReference>
<dbReference type="SUPFAM" id="SSF57424">
    <property type="entry name" value="LDL receptor-like module"/>
    <property type="match status" value="1"/>
</dbReference>
<evidence type="ECO:0000259" key="7">
    <source>
        <dbReference type="PROSITE" id="PS51914"/>
    </source>
</evidence>
<evidence type="ECO:0000256" key="6">
    <source>
        <dbReference type="SAM" id="MobiDB-lite"/>
    </source>
</evidence>
<feature type="compositionally biased region" description="Polar residues" evidence="6">
    <location>
        <begin position="358"/>
        <end position="368"/>
    </location>
</feature>
<dbReference type="InterPro" id="IPR044865">
    <property type="entry name" value="MRH_dom"/>
</dbReference>
<feature type="compositionally biased region" description="Basic and acidic residues" evidence="6">
    <location>
        <begin position="207"/>
        <end position="228"/>
    </location>
</feature>
<feature type="region of interest" description="Disordered" evidence="6">
    <location>
        <begin position="207"/>
        <end position="430"/>
    </location>
</feature>
<dbReference type="PROSITE" id="PS51914">
    <property type="entry name" value="MRH"/>
    <property type="match status" value="1"/>
</dbReference>
<protein>
    <recommendedName>
        <fullName evidence="1">Glucosidase 2 subunit beta</fullName>
    </recommendedName>
</protein>
<dbReference type="Pfam" id="PF12999">
    <property type="entry name" value="PRKCSH-like"/>
    <property type="match status" value="1"/>
</dbReference>
<dbReference type="Pfam" id="PF13015">
    <property type="entry name" value="PRKCSH_1"/>
    <property type="match status" value="1"/>
</dbReference>
<dbReference type="InterPro" id="IPR009011">
    <property type="entry name" value="Man6P_isomerase_rcpt-bd_dom_sf"/>
</dbReference>
<dbReference type="PANTHER" id="PTHR12630:SF1">
    <property type="entry name" value="GLUCOSIDASE 2 SUBUNIT BETA"/>
    <property type="match status" value="1"/>
</dbReference>
<evidence type="ECO:0000256" key="5">
    <source>
        <dbReference type="SAM" id="Coils"/>
    </source>
</evidence>
<dbReference type="SUPFAM" id="SSF50911">
    <property type="entry name" value="Mannose 6-phosphate receptor domain"/>
    <property type="match status" value="1"/>
</dbReference>
<feature type="compositionally biased region" description="Basic and acidic residues" evidence="6">
    <location>
        <begin position="235"/>
        <end position="262"/>
    </location>
</feature>
<comment type="caution">
    <text evidence="8">The sequence shown here is derived from an EMBL/GenBank/DDBJ whole genome shotgun (WGS) entry which is preliminary data.</text>
</comment>
<dbReference type="Proteomes" id="UP001085076">
    <property type="component" value="Miscellaneous, Linkage group lg03"/>
</dbReference>
<evidence type="ECO:0000313" key="9">
    <source>
        <dbReference type="Proteomes" id="UP001085076"/>
    </source>
</evidence>
<feature type="compositionally biased region" description="Basic and acidic residues" evidence="6">
    <location>
        <begin position="340"/>
        <end position="357"/>
    </location>
</feature>
<evidence type="ECO:0000256" key="1">
    <source>
        <dbReference type="ARBA" id="ARBA00022387"/>
    </source>
</evidence>
<proteinExistence type="predicted"/>
<feature type="coiled-coil region" evidence="5">
    <location>
        <begin position="463"/>
        <end position="490"/>
    </location>
</feature>
<keyword evidence="3" id="KW-0256">Endoplasmic reticulum</keyword>
<dbReference type="CDD" id="cd00112">
    <property type="entry name" value="LDLa"/>
    <property type="match status" value="1"/>
</dbReference>
<feature type="compositionally biased region" description="Basic and acidic residues" evidence="6">
    <location>
        <begin position="298"/>
        <end position="309"/>
    </location>
</feature>
<evidence type="ECO:0000256" key="4">
    <source>
        <dbReference type="ARBA" id="ARBA00023157"/>
    </source>
</evidence>
<dbReference type="AlphaFoldDB" id="A0A9D5HJN1"/>
<accession>A0A9D5HJN1</accession>
<keyword evidence="9" id="KW-1185">Reference proteome</keyword>
<keyword evidence="5" id="KW-0175">Coiled coil</keyword>
<dbReference type="Gene3D" id="2.70.130.10">
    <property type="entry name" value="Mannose-6-phosphate receptor binding domain"/>
    <property type="match status" value="1"/>
</dbReference>
<feature type="compositionally biased region" description="Basic and acidic residues" evidence="6">
    <location>
        <begin position="276"/>
        <end position="290"/>
    </location>
</feature>
<dbReference type="InterPro" id="IPR039794">
    <property type="entry name" value="Gtb1-like"/>
</dbReference>
<dbReference type="GO" id="GO:0017177">
    <property type="term" value="C:glucosidase II complex"/>
    <property type="evidence" value="ECO:0007669"/>
    <property type="project" value="TreeGrafter"/>
</dbReference>
<feature type="compositionally biased region" description="Acidic residues" evidence="6">
    <location>
        <begin position="387"/>
        <end position="407"/>
    </location>
</feature>
<dbReference type="OrthoDB" id="28322at2759"/>
<organism evidence="8 9">
    <name type="scientific">Dioscorea zingiberensis</name>
    <dbReference type="NCBI Taxonomy" id="325984"/>
    <lineage>
        <taxon>Eukaryota</taxon>
        <taxon>Viridiplantae</taxon>
        <taxon>Streptophyta</taxon>
        <taxon>Embryophyta</taxon>
        <taxon>Tracheophyta</taxon>
        <taxon>Spermatophyta</taxon>
        <taxon>Magnoliopsida</taxon>
        <taxon>Liliopsida</taxon>
        <taxon>Dioscoreales</taxon>
        <taxon>Dioscoreaceae</taxon>
        <taxon>Dioscorea</taxon>
    </lineage>
</organism>
<keyword evidence="2" id="KW-0732">Signal</keyword>
<feature type="compositionally biased region" description="Basic and acidic residues" evidence="6">
    <location>
        <begin position="318"/>
        <end position="328"/>
    </location>
</feature>
<dbReference type="PANTHER" id="PTHR12630">
    <property type="entry name" value="N-LINKED OLIGOSACCHARIDE PROCESSING"/>
    <property type="match status" value="1"/>
</dbReference>
<gene>
    <name evidence="8" type="ORF">J5N97_014599</name>
</gene>